<dbReference type="OrthoDB" id="4742762at2"/>
<dbReference type="STRING" id="57704.SAMN04489793_0950"/>
<dbReference type="EMBL" id="FNSA01000003">
    <property type="protein sequence ID" value="SEB85618.1"/>
    <property type="molecule type" value="Genomic_DNA"/>
</dbReference>
<dbReference type="AlphaFoldDB" id="A0A1H4MSK0"/>
<evidence type="ECO:0008006" key="3">
    <source>
        <dbReference type="Google" id="ProtNLM"/>
    </source>
</evidence>
<proteinExistence type="predicted"/>
<dbReference type="Proteomes" id="UP000182241">
    <property type="component" value="Unassembled WGS sequence"/>
</dbReference>
<evidence type="ECO:0000313" key="2">
    <source>
        <dbReference type="Proteomes" id="UP000182241"/>
    </source>
</evidence>
<keyword evidence="2" id="KW-1185">Reference proteome</keyword>
<sequence>MGIISISTDLPLPAARARTMAATPEVMLFVLAPVLSFDLAGAPPAGVPVEVGFSARRRVRWLGVLPSWTHEITVRRLDDLEIYTNEHGGPIRVWNHRLTFEPLGPDRCRYTDAIEIEDGVQGLLTGLFVRAMFRHRHRRWRVLAATVAAIDAG</sequence>
<accession>A0A1H4MSK0</accession>
<dbReference type="SUPFAM" id="SSF55961">
    <property type="entry name" value="Bet v1-like"/>
    <property type="match status" value="1"/>
</dbReference>
<organism evidence="1 2">
    <name type="scientific">Tsukamurella tyrosinosolvens</name>
    <dbReference type="NCBI Taxonomy" id="57704"/>
    <lineage>
        <taxon>Bacteria</taxon>
        <taxon>Bacillati</taxon>
        <taxon>Actinomycetota</taxon>
        <taxon>Actinomycetes</taxon>
        <taxon>Mycobacteriales</taxon>
        <taxon>Tsukamurellaceae</taxon>
        <taxon>Tsukamurella</taxon>
    </lineage>
</organism>
<name>A0A1H4MSK0_TSUTY</name>
<protein>
    <recommendedName>
        <fullName evidence="3">Polyketide cyclase / dehydrase and lipid transport</fullName>
    </recommendedName>
</protein>
<reference evidence="2" key="1">
    <citation type="submission" date="2016-10" db="EMBL/GenBank/DDBJ databases">
        <authorList>
            <person name="Varghese N."/>
            <person name="Submissions S."/>
        </authorList>
    </citation>
    <scope>NUCLEOTIDE SEQUENCE [LARGE SCALE GENOMIC DNA]</scope>
    <source>
        <strain evidence="2">DSM 44234</strain>
    </source>
</reference>
<gene>
    <name evidence="1" type="ORF">SAMN04489793_0950</name>
</gene>
<dbReference type="Gene3D" id="3.30.530.20">
    <property type="match status" value="1"/>
</dbReference>
<dbReference type="RefSeq" id="WP_068740813.1">
    <property type="nucleotide sequence ID" value="NZ_FNSA01000003.1"/>
</dbReference>
<evidence type="ECO:0000313" key="1">
    <source>
        <dbReference type="EMBL" id="SEB85618.1"/>
    </source>
</evidence>
<dbReference type="InterPro" id="IPR023393">
    <property type="entry name" value="START-like_dom_sf"/>
</dbReference>